<protein>
    <submittedName>
        <fullName evidence="1">Uncharacterized protein</fullName>
    </submittedName>
</protein>
<comment type="caution">
    <text evidence="1">The sequence shown here is derived from an EMBL/GenBank/DDBJ whole genome shotgun (WGS) entry which is preliminary data.</text>
</comment>
<evidence type="ECO:0000313" key="1">
    <source>
        <dbReference type="EMBL" id="KAK9940703.1"/>
    </source>
</evidence>
<dbReference type="Proteomes" id="UP001457282">
    <property type="component" value="Unassembled WGS sequence"/>
</dbReference>
<keyword evidence="2" id="KW-1185">Reference proteome</keyword>
<reference evidence="1 2" key="1">
    <citation type="journal article" date="2023" name="G3 (Bethesda)">
        <title>A chromosome-length genome assembly and annotation of blackberry (Rubus argutus, cv. 'Hillquist').</title>
        <authorList>
            <person name="Bruna T."/>
            <person name="Aryal R."/>
            <person name="Dudchenko O."/>
            <person name="Sargent D.J."/>
            <person name="Mead D."/>
            <person name="Buti M."/>
            <person name="Cavallini A."/>
            <person name="Hytonen T."/>
            <person name="Andres J."/>
            <person name="Pham M."/>
            <person name="Weisz D."/>
            <person name="Mascagni F."/>
            <person name="Usai G."/>
            <person name="Natali L."/>
            <person name="Bassil N."/>
            <person name="Fernandez G.E."/>
            <person name="Lomsadze A."/>
            <person name="Armour M."/>
            <person name="Olukolu B."/>
            <person name="Poorten T."/>
            <person name="Britton C."/>
            <person name="Davik J."/>
            <person name="Ashrafi H."/>
            <person name="Aiden E.L."/>
            <person name="Borodovsky M."/>
            <person name="Worthington M."/>
        </authorList>
    </citation>
    <scope>NUCLEOTIDE SEQUENCE [LARGE SCALE GENOMIC DNA]</scope>
    <source>
        <strain evidence="1">PI 553951</strain>
    </source>
</reference>
<organism evidence="1 2">
    <name type="scientific">Rubus argutus</name>
    <name type="common">Southern blackberry</name>
    <dbReference type="NCBI Taxonomy" id="59490"/>
    <lineage>
        <taxon>Eukaryota</taxon>
        <taxon>Viridiplantae</taxon>
        <taxon>Streptophyta</taxon>
        <taxon>Embryophyta</taxon>
        <taxon>Tracheophyta</taxon>
        <taxon>Spermatophyta</taxon>
        <taxon>Magnoliopsida</taxon>
        <taxon>eudicotyledons</taxon>
        <taxon>Gunneridae</taxon>
        <taxon>Pentapetalae</taxon>
        <taxon>rosids</taxon>
        <taxon>fabids</taxon>
        <taxon>Rosales</taxon>
        <taxon>Rosaceae</taxon>
        <taxon>Rosoideae</taxon>
        <taxon>Rosoideae incertae sedis</taxon>
        <taxon>Rubus</taxon>
    </lineage>
</organism>
<gene>
    <name evidence="1" type="ORF">M0R45_017348</name>
</gene>
<accession>A0AAW1XVG9</accession>
<sequence length="81" mass="8750">MSDGDGLELLRSMAHKGCDSDYDDLLMAAGVDFGSFGGSVKSKKLGQQPNKAAAIEWHGSWSCGGDEVVTMAWWCSGFCWR</sequence>
<dbReference type="EMBL" id="JBEDUW010000003">
    <property type="protein sequence ID" value="KAK9940703.1"/>
    <property type="molecule type" value="Genomic_DNA"/>
</dbReference>
<proteinExistence type="predicted"/>
<dbReference type="AlphaFoldDB" id="A0AAW1XVG9"/>
<name>A0AAW1XVG9_RUBAR</name>
<evidence type="ECO:0000313" key="2">
    <source>
        <dbReference type="Proteomes" id="UP001457282"/>
    </source>
</evidence>